<dbReference type="NCBIfam" id="TIGR00254">
    <property type="entry name" value="GGDEF"/>
    <property type="match status" value="1"/>
</dbReference>
<comment type="caution">
    <text evidence="4">The sequence shown here is derived from an EMBL/GenBank/DDBJ whole genome shotgun (WGS) entry which is preliminary data.</text>
</comment>
<dbReference type="InterPro" id="IPR029787">
    <property type="entry name" value="Nucleotide_cyclase"/>
</dbReference>
<dbReference type="Pfam" id="PF00563">
    <property type="entry name" value="EAL"/>
    <property type="match status" value="1"/>
</dbReference>
<dbReference type="Gene3D" id="3.30.70.270">
    <property type="match status" value="1"/>
</dbReference>
<feature type="transmembrane region" description="Helical" evidence="1">
    <location>
        <begin position="58"/>
        <end position="75"/>
    </location>
</feature>
<reference evidence="4 5" key="1">
    <citation type="submission" date="2021-01" db="EMBL/GenBank/DDBJ databases">
        <title>Whole genome shotgun sequence of Actinoplanes humidus NBRC 14915.</title>
        <authorList>
            <person name="Komaki H."/>
            <person name="Tamura T."/>
        </authorList>
    </citation>
    <scope>NUCLEOTIDE SEQUENCE [LARGE SCALE GENOMIC DNA]</scope>
    <source>
        <strain evidence="4 5">NBRC 14915</strain>
    </source>
</reference>
<dbReference type="InterPro" id="IPR001633">
    <property type="entry name" value="EAL_dom"/>
</dbReference>
<dbReference type="CDD" id="cd01949">
    <property type="entry name" value="GGDEF"/>
    <property type="match status" value="1"/>
</dbReference>
<keyword evidence="1" id="KW-0472">Membrane</keyword>
<dbReference type="InterPro" id="IPR035919">
    <property type="entry name" value="EAL_sf"/>
</dbReference>
<feature type="domain" description="EAL" evidence="2">
    <location>
        <begin position="509"/>
        <end position="759"/>
    </location>
</feature>
<evidence type="ECO:0000259" key="2">
    <source>
        <dbReference type="PROSITE" id="PS50883"/>
    </source>
</evidence>
<organism evidence="4 5">
    <name type="scientific">Winogradskya humida</name>
    <dbReference type="NCBI Taxonomy" id="113566"/>
    <lineage>
        <taxon>Bacteria</taxon>
        <taxon>Bacillati</taxon>
        <taxon>Actinomycetota</taxon>
        <taxon>Actinomycetes</taxon>
        <taxon>Micromonosporales</taxon>
        <taxon>Micromonosporaceae</taxon>
        <taxon>Winogradskya</taxon>
    </lineage>
</organism>
<dbReference type="InterPro" id="IPR052155">
    <property type="entry name" value="Biofilm_reg_signaling"/>
</dbReference>
<dbReference type="InterPro" id="IPR000160">
    <property type="entry name" value="GGDEF_dom"/>
</dbReference>
<dbReference type="SUPFAM" id="SSF55073">
    <property type="entry name" value="Nucleotide cyclase"/>
    <property type="match status" value="1"/>
</dbReference>
<dbReference type="Proteomes" id="UP000603200">
    <property type="component" value="Unassembled WGS sequence"/>
</dbReference>
<keyword evidence="5" id="KW-1185">Reference proteome</keyword>
<dbReference type="SMART" id="SM00267">
    <property type="entry name" value="GGDEF"/>
    <property type="match status" value="1"/>
</dbReference>
<evidence type="ECO:0000256" key="1">
    <source>
        <dbReference type="SAM" id="Phobius"/>
    </source>
</evidence>
<protein>
    <recommendedName>
        <fullName evidence="6">Diguanylate cyclase (GGDEF)-like protein</fullName>
    </recommendedName>
</protein>
<evidence type="ECO:0000313" key="5">
    <source>
        <dbReference type="Proteomes" id="UP000603200"/>
    </source>
</evidence>
<proteinExistence type="predicted"/>
<name>A0ABQ3ZWU4_9ACTN</name>
<accession>A0ABQ3ZWU4</accession>
<dbReference type="CDD" id="cd01948">
    <property type="entry name" value="EAL"/>
    <property type="match status" value="1"/>
</dbReference>
<dbReference type="PROSITE" id="PS50883">
    <property type="entry name" value="EAL"/>
    <property type="match status" value="1"/>
</dbReference>
<dbReference type="Pfam" id="PF00990">
    <property type="entry name" value="GGDEF"/>
    <property type="match status" value="1"/>
</dbReference>
<keyword evidence="1" id="KW-0812">Transmembrane</keyword>
<feature type="transmembrane region" description="Helical" evidence="1">
    <location>
        <begin position="152"/>
        <end position="170"/>
    </location>
</feature>
<sequence>MQLCGFAVDRVGMADLRAGSSRLLTASVWGAGAVLAVIVVQMVTGWGTDHQIRVLNDLAYVPVTLLTAALGLRLITKGGLHRRERRAWVLLEVAFLGQVVAHVASLIRDFQPGSPPYPNVSDYLYLAAIPFVVAGLLLLPAARRDRGDRLKLLIDSLIIVAGACMALWYLEIGPMLQYPGADPAVIAFSTAVPVLDLLLVFALIILLLRRPEAGAAVSLLSGSMALKVVADSTYTVAYIQFGISYRPGSWPFLLWAAGSFLTLLAVHRRLCQDGLTQARRRGRKRLGWLPYGAIVLAYGLIAFVARHQALYPLGGMIFGGVAITSLVIARQLFAQRENRRLAVTDPLTGLSNRALIAERLTELVRQPMREGRHGAVLLIDLDRFKPINDTYGHEAGDAVLKAVAVALRAVIRSGDTAGRLGGDEFAVVLPGLPSRAAAEGIAQRLVDALRTPVIFGEAVLGVEASIGVAFRDETTADIEQLLAHADAAMYAVKRSGRGRYGVYTPELDIRVRDAEMRRAVENDEFVVHFQPVVRLTGDGGGMTVEALVRWNHPARGLLMPGAFIELAEETGAVVAIGEWVLREACRQAAGWQTVNLSVNLSARQVTRTGLVETIRDILAETGFPADRLVLELTESVILHPDEATVARLEALRAMGIGISVDDFGTGYSALSYLRTLPVSVLKIDRSFITGIDTDPDTYAVAEALVRLAKAYRLQVVAEGIETAEQARCVTEMGCDYGQGYHFARPMPGPALAGLLTARLSPERS</sequence>
<dbReference type="PANTHER" id="PTHR44757:SF2">
    <property type="entry name" value="BIOFILM ARCHITECTURE MAINTENANCE PROTEIN MBAA"/>
    <property type="match status" value="1"/>
</dbReference>
<evidence type="ECO:0000259" key="3">
    <source>
        <dbReference type="PROSITE" id="PS50887"/>
    </source>
</evidence>
<dbReference type="EMBL" id="BOMN01000087">
    <property type="protein sequence ID" value="GIE23036.1"/>
    <property type="molecule type" value="Genomic_DNA"/>
</dbReference>
<evidence type="ECO:0008006" key="6">
    <source>
        <dbReference type="Google" id="ProtNLM"/>
    </source>
</evidence>
<feature type="transmembrane region" description="Helical" evidence="1">
    <location>
        <begin position="215"/>
        <end position="237"/>
    </location>
</feature>
<dbReference type="SUPFAM" id="SSF141868">
    <property type="entry name" value="EAL domain-like"/>
    <property type="match status" value="1"/>
</dbReference>
<evidence type="ECO:0000313" key="4">
    <source>
        <dbReference type="EMBL" id="GIE23036.1"/>
    </source>
</evidence>
<dbReference type="SMART" id="SM00052">
    <property type="entry name" value="EAL"/>
    <property type="match status" value="1"/>
</dbReference>
<feature type="transmembrane region" description="Helical" evidence="1">
    <location>
        <begin position="249"/>
        <end position="266"/>
    </location>
</feature>
<keyword evidence="1" id="KW-1133">Transmembrane helix</keyword>
<feature type="transmembrane region" description="Helical" evidence="1">
    <location>
        <begin position="286"/>
        <end position="304"/>
    </location>
</feature>
<gene>
    <name evidence="4" type="ORF">Ahu01nite_061380</name>
</gene>
<dbReference type="InterPro" id="IPR043128">
    <property type="entry name" value="Rev_trsase/Diguanyl_cyclase"/>
</dbReference>
<dbReference type="PROSITE" id="PS50887">
    <property type="entry name" value="GGDEF"/>
    <property type="match status" value="1"/>
</dbReference>
<dbReference type="Gene3D" id="3.20.20.450">
    <property type="entry name" value="EAL domain"/>
    <property type="match status" value="1"/>
</dbReference>
<feature type="transmembrane region" description="Helical" evidence="1">
    <location>
        <begin position="185"/>
        <end position="208"/>
    </location>
</feature>
<dbReference type="PANTHER" id="PTHR44757">
    <property type="entry name" value="DIGUANYLATE CYCLASE DGCP"/>
    <property type="match status" value="1"/>
</dbReference>
<feature type="transmembrane region" description="Helical" evidence="1">
    <location>
        <begin position="310"/>
        <end position="329"/>
    </location>
</feature>
<feature type="transmembrane region" description="Helical" evidence="1">
    <location>
        <begin position="123"/>
        <end position="140"/>
    </location>
</feature>
<feature type="transmembrane region" description="Helical" evidence="1">
    <location>
        <begin position="87"/>
        <end position="107"/>
    </location>
</feature>
<feature type="domain" description="GGDEF" evidence="3">
    <location>
        <begin position="372"/>
        <end position="505"/>
    </location>
</feature>
<feature type="transmembrane region" description="Helical" evidence="1">
    <location>
        <begin position="23"/>
        <end position="46"/>
    </location>
</feature>